<keyword evidence="7" id="KW-1185">Reference proteome</keyword>
<keyword evidence="3" id="KW-0479">Metal-binding</keyword>
<feature type="binding site" evidence="3">
    <location>
        <position position="518"/>
    </location>
    <ligand>
        <name>Mg(2+)</name>
        <dbReference type="ChEBI" id="CHEBI:18420"/>
    </ligand>
</feature>
<dbReference type="SMART" id="SM00098">
    <property type="entry name" value="alkPPc"/>
    <property type="match status" value="1"/>
</dbReference>
<protein>
    <submittedName>
        <fullName evidence="6">Alkaline phosphatase</fullName>
    </submittedName>
</protein>
<feature type="binding site" evidence="3">
    <location>
        <position position="565"/>
    </location>
    <ligand>
        <name>Zn(2+)</name>
        <dbReference type="ChEBI" id="CHEBI:29105"/>
        <label>2</label>
    </ligand>
</feature>
<dbReference type="InterPro" id="IPR017850">
    <property type="entry name" value="Alkaline_phosphatase_core_sf"/>
</dbReference>
<comment type="similarity">
    <text evidence="4">Belongs to the alkaline phosphatase family.</text>
</comment>
<dbReference type="OrthoDB" id="9794455at2"/>
<dbReference type="Proteomes" id="UP000292855">
    <property type="component" value="Unassembled WGS sequence"/>
</dbReference>
<dbReference type="InterPro" id="IPR017946">
    <property type="entry name" value="PLC-like_Pdiesterase_TIM-brl"/>
</dbReference>
<feature type="binding site" evidence="3">
    <location>
        <position position="523"/>
    </location>
    <ligand>
        <name>Zn(2+)</name>
        <dbReference type="ChEBI" id="CHEBI:29105"/>
        <label>2</label>
    </ligand>
</feature>
<dbReference type="CDD" id="cd08577">
    <property type="entry name" value="PI-PLCc_GDPD_SF_unchar3"/>
    <property type="match status" value="1"/>
</dbReference>
<evidence type="ECO:0000256" key="5">
    <source>
        <dbReference type="SAM" id="SignalP"/>
    </source>
</evidence>
<feature type="active site" description="Phosphoserine intermediate" evidence="2">
    <location>
        <position position="341"/>
    </location>
</feature>
<dbReference type="Gene3D" id="3.40.720.10">
    <property type="entry name" value="Alkaline Phosphatase, subunit A"/>
    <property type="match status" value="1"/>
</dbReference>
<dbReference type="CDD" id="cd16012">
    <property type="entry name" value="ALP"/>
    <property type="match status" value="1"/>
</dbReference>
<accession>A0A4Q6XPG1</accession>
<feature type="binding site" evidence="3">
    <location>
        <position position="566"/>
    </location>
    <ligand>
        <name>Zn(2+)</name>
        <dbReference type="ChEBI" id="CHEBI:29105"/>
        <label>2</label>
    </ligand>
</feature>
<feature type="binding site" evidence="3">
    <location>
        <position position="300"/>
    </location>
    <ligand>
        <name>Zn(2+)</name>
        <dbReference type="ChEBI" id="CHEBI:29105"/>
        <label>2</label>
    </ligand>
</feature>
<comment type="cofactor">
    <cofactor evidence="3">
        <name>Zn(2+)</name>
        <dbReference type="ChEBI" id="CHEBI:29105"/>
    </cofactor>
    <text evidence="3">Binds 2 Zn(2+) ions.</text>
</comment>
<dbReference type="EMBL" id="SGIT01000001">
    <property type="protein sequence ID" value="RZF62123.1"/>
    <property type="molecule type" value="Genomic_DNA"/>
</dbReference>
<dbReference type="AlphaFoldDB" id="A0A4Q6XPG1"/>
<dbReference type="PANTHER" id="PTHR11596:SF5">
    <property type="entry name" value="ALKALINE PHOSPHATASE"/>
    <property type="match status" value="1"/>
</dbReference>
<dbReference type="GO" id="GO:0006629">
    <property type="term" value="P:lipid metabolic process"/>
    <property type="evidence" value="ECO:0007669"/>
    <property type="project" value="InterPro"/>
</dbReference>
<evidence type="ECO:0000313" key="6">
    <source>
        <dbReference type="EMBL" id="RZF62123.1"/>
    </source>
</evidence>
<comment type="cofactor">
    <cofactor evidence="3">
        <name>Mg(2+)</name>
        <dbReference type="ChEBI" id="CHEBI:18420"/>
    </cofactor>
    <text evidence="3">Binds 1 Mg(2+) ion.</text>
</comment>
<dbReference type="Pfam" id="PF00245">
    <property type="entry name" value="Alk_phosphatase"/>
    <property type="match status" value="1"/>
</dbReference>
<dbReference type="GO" id="GO:0046872">
    <property type="term" value="F:metal ion binding"/>
    <property type="evidence" value="ECO:0007669"/>
    <property type="project" value="UniProtKB-KW"/>
</dbReference>
<dbReference type="InterPro" id="IPR001952">
    <property type="entry name" value="Alkaline_phosphatase"/>
</dbReference>
<dbReference type="GO" id="GO:0008081">
    <property type="term" value="F:phosphoric diester hydrolase activity"/>
    <property type="evidence" value="ECO:0007669"/>
    <property type="project" value="InterPro"/>
</dbReference>
<keyword evidence="3" id="KW-0460">Magnesium</keyword>
<feature type="signal peptide" evidence="5">
    <location>
        <begin position="1"/>
        <end position="22"/>
    </location>
</feature>
<dbReference type="RefSeq" id="WP_130140352.1">
    <property type="nucleotide sequence ID" value="NZ_SGIT01000001.1"/>
</dbReference>
<feature type="binding site" evidence="3">
    <location>
        <position position="394"/>
    </location>
    <ligand>
        <name>Mg(2+)</name>
        <dbReference type="ChEBI" id="CHEBI:18420"/>
    </ligand>
</feature>
<keyword evidence="3" id="KW-0862">Zinc</keyword>
<sequence length="631" mass="70614">MKKSFLSTLLGAAIWIAVPAFAQVKPTDYLHNLHSHNDYTRNHPFALAYGLGFGSIEVDLFLKNGELYVAHEYDEIATEKTFDRLYLKPILEAFANSSDGFLYPQNGQLQLLIDPKADGASVLRVLTKKIKPYRDLFDSKNNPKAVKIVVSGNRPKPEEFHLYDEVFFFDGELSKTYTASQLERIGLFSAPFKQFSEWNGLGRLTYHDSIKVTTTVDSVHRLGKKFRFWAAPDTKTTWYEWIKMGVDYINTDRPMAAAEFMQTYPKNNYVNEVFYDPYTPRRKRNTSIERPKNIILLISDGAGLSQLWAAAMANRGQLNVLNMSYTGYLFTGSTDNYHTDSAAGGSALATGVKTRNRYIGVDTTGRPVSNIPDEIAKMGMVSGIVSNDRITGATPSAFYAHVSERNHTDSIARQLLDSKLSLMVGGEHRVFADADSALMKELRTKNIDVVYGAEHIAPSQSDRLLVFAQDKVDREWDKLKENQNSTQTAYRLIEDVFQPSVSFLEKRSADEGFFLMVEGAKIDGGGHSNSLPFTVSEYLSFDRMVGQALQYADTNGETLVLVTSDHETGGLVLLDADKNKGHVLGNFATTDHTGIPVPLMSYGPGAELFQGFLDNTEIAKRIYQLLNFRTK</sequence>
<dbReference type="Gene3D" id="3.20.20.190">
    <property type="entry name" value="Phosphatidylinositol (PI) phosphodiesterase"/>
    <property type="match status" value="1"/>
</dbReference>
<feature type="chain" id="PRO_5020643447" evidence="5">
    <location>
        <begin position="23"/>
        <end position="631"/>
    </location>
</feature>
<gene>
    <name evidence="6" type="ORF">EWE74_04750</name>
</gene>
<evidence type="ECO:0000256" key="2">
    <source>
        <dbReference type="PIRSR" id="PIRSR601952-1"/>
    </source>
</evidence>
<dbReference type="SUPFAM" id="SSF51695">
    <property type="entry name" value="PLC-like phosphodiesterases"/>
    <property type="match status" value="1"/>
</dbReference>
<evidence type="ECO:0000256" key="4">
    <source>
        <dbReference type="RuleBase" id="RU003946"/>
    </source>
</evidence>
<evidence type="ECO:0000256" key="3">
    <source>
        <dbReference type="PIRSR" id="PIRSR601952-2"/>
    </source>
</evidence>
<feature type="binding site" evidence="3">
    <location>
        <position position="527"/>
    </location>
    <ligand>
        <name>Zn(2+)</name>
        <dbReference type="ChEBI" id="CHEBI:29105"/>
        <label>2</label>
    </ligand>
</feature>
<dbReference type="PANTHER" id="PTHR11596">
    <property type="entry name" value="ALKALINE PHOSPHATASE"/>
    <property type="match status" value="1"/>
</dbReference>
<evidence type="ECO:0000313" key="7">
    <source>
        <dbReference type="Proteomes" id="UP000292855"/>
    </source>
</evidence>
<keyword evidence="1" id="KW-0597">Phosphoprotein</keyword>
<dbReference type="InterPro" id="IPR039559">
    <property type="entry name" value="AIM6_PI-PLC-like_dom"/>
</dbReference>
<name>A0A4Q6XPG1_9SPHI</name>
<dbReference type="GO" id="GO:0004035">
    <property type="term" value="F:alkaline phosphatase activity"/>
    <property type="evidence" value="ECO:0007669"/>
    <property type="project" value="TreeGrafter"/>
</dbReference>
<comment type="caution">
    <text evidence="6">The sequence shown here is derived from an EMBL/GenBank/DDBJ whole genome shotgun (WGS) entry which is preliminary data.</text>
</comment>
<dbReference type="SUPFAM" id="SSF53649">
    <property type="entry name" value="Alkaline phosphatase-like"/>
    <property type="match status" value="1"/>
</dbReference>
<dbReference type="Pfam" id="PF13653">
    <property type="entry name" value="GDPD_2"/>
    <property type="match status" value="1"/>
</dbReference>
<proteinExistence type="inferred from homology"/>
<evidence type="ECO:0000256" key="1">
    <source>
        <dbReference type="ARBA" id="ARBA00022553"/>
    </source>
</evidence>
<feature type="binding site" evidence="3">
    <location>
        <position position="300"/>
    </location>
    <ligand>
        <name>Mg(2+)</name>
        <dbReference type="ChEBI" id="CHEBI:18420"/>
    </ligand>
</feature>
<dbReference type="PRINTS" id="PR00113">
    <property type="entry name" value="ALKPHPHTASE"/>
</dbReference>
<organism evidence="6 7">
    <name type="scientific">Sphingobacterium corticibacterium</name>
    <dbReference type="NCBI Taxonomy" id="2484746"/>
    <lineage>
        <taxon>Bacteria</taxon>
        <taxon>Pseudomonadati</taxon>
        <taxon>Bacteroidota</taxon>
        <taxon>Sphingobacteriia</taxon>
        <taxon>Sphingobacteriales</taxon>
        <taxon>Sphingobacteriaceae</taxon>
        <taxon>Sphingobacterium</taxon>
    </lineage>
</organism>
<reference evidence="6 7" key="1">
    <citation type="submission" date="2019-02" db="EMBL/GenBank/DDBJ databases">
        <authorList>
            <person name="Li Y."/>
        </authorList>
    </citation>
    <scope>NUCLEOTIDE SEQUENCE [LARGE SCALE GENOMIC DNA]</scope>
    <source>
        <strain evidence="6 7">30C10-4-7</strain>
    </source>
</reference>
<keyword evidence="5" id="KW-0732">Signal</keyword>